<dbReference type="Gene3D" id="3.40.50.1820">
    <property type="entry name" value="alpha/beta hydrolase"/>
    <property type="match status" value="1"/>
</dbReference>
<evidence type="ECO:0000259" key="4">
    <source>
        <dbReference type="Pfam" id="PF12697"/>
    </source>
</evidence>
<dbReference type="Pfam" id="PF12697">
    <property type="entry name" value="Abhydrolase_6"/>
    <property type="match status" value="1"/>
</dbReference>
<dbReference type="Proteomes" id="UP000595481">
    <property type="component" value="Chromosome"/>
</dbReference>
<dbReference type="EMBL" id="CP066092">
    <property type="protein sequence ID" value="QQB18558.1"/>
    <property type="molecule type" value="Genomic_DNA"/>
</dbReference>
<dbReference type="EC" id="4.2.99.20" evidence="3"/>
<sequence length="264" mass="29607">MISRHWEPPSVSCNDTPLVLLHGLLGDANDWQPVIDRLPGHHCIALDLPGHGQHHELRVNDFEQSHQWLCRELASRGIERYLLVGYSLGGRLALYHASREPAGLLGLLLENCHPGLPAGEWAARIAHDESWAGRFEREPLADVLADWYRQGVFADLDEAARARQIARRLGNDGKAVAAMLRATSLGKQPDLASWLAQGELPVTYVSGKRDHKFHQLACLMASQHRKINHLELDGGHNLHAHQPEAFARLLAEWVNQQQEEKSHD</sequence>
<dbReference type="InterPro" id="IPR029058">
    <property type="entry name" value="AB_hydrolase_fold"/>
</dbReference>
<dbReference type="RefSeq" id="WP_042032699.1">
    <property type="nucleotide sequence ID" value="NZ_CAWMFX010000047.1"/>
</dbReference>
<dbReference type="GO" id="GO:0070205">
    <property type="term" value="F:2-succinyl-6-hydroxy-2,4-cyclohexadiene-1-carboxylate synthase activity"/>
    <property type="evidence" value="ECO:0007669"/>
    <property type="project" value="UniProtKB-EC"/>
</dbReference>
<keyword evidence="1 3" id="KW-0474">Menaquinone biosynthesis</keyword>
<reference evidence="5 6" key="1">
    <citation type="submission" date="2020-12" db="EMBL/GenBank/DDBJ databases">
        <title>FDA dAtabase for Regulatory Grade micrObial Sequences (FDA-ARGOS): Supporting development and validation of Infectious Disease Dx tests.</title>
        <authorList>
            <person name="Sproer C."/>
            <person name="Gronow S."/>
            <person name="Severitt S."/>
            <person name="Schroder I."/>
            <person name="Tallon L."/>
            <person name="Sadzewicz L."/>
            <person name="Zhao X."/>
            <person name="Boylan J."/>
            <person name="Ott S."/>
            <person name="Bowen H."/>
            <person name="Vavikolanu K."/>
            <person name="Mehta A."/>
            <person name="Aluvathingal J."/>
            <person name="Nadendla S."/>
            <person name="Lowell S."/>
            <person name="Myers T."/>
            <person name="Yan Y."/>
            <person name="Sichtig H."/>
        </authorList>
    </citation>
    <scope>NUCLEOTIDE SEQUENCE [LARGE SCALE GENOMIC DNA]</scope>
    <source>
        <strain evidence="5 6">FDAARGOS_986</strain>
    </source>
</reference>
<dbReference type="NCBIfam" id="NF008340">
    <property type="entry name" value="PRK11126.1"/>
    <property type="match status" value="1"/>
</dbReference>
<dbReference type="SUPFAM" id="SSF53474">
    <property type="entry name" value="alpha/beta-Hydrolases"/>
    <property type="match status" value="1"/>
</dbReference>
<organism evidence="5 6">
    <name type="scientific">Aeromonas jandaei</name>
    <dbReference type="NCBI Taxonomy" id="650"/>
    <lineage>
        <taxon>Bacteria</taxon>
        <taxon>Pseudomonadati</taxon>
        <taxon>Pseudomonadota</taxon>
        <taxon>Gammaproteobacteria</taxon>
        <taxon>Aeromonadales</taxon>
        <taxon>Aeromonadaceae</taxon>
        <taxon>Aeromonas</taxon>
    </lineage>
</organism>
<name>A0A7T4A7B2_AERJA</name>
<accession>A0A7T4A7B2</accession>
<evidence type="ECO:0000313" key="5">
    <source>
        <dbReference type="EMBL" id="QQB18558.1"/>
    </source>
</evidence>
<evidence type="ECO:0000313" key="6">
    <source>
        <dbReference type="Proteomes" id="UP000595481"/>
    </source>
</evidence>
<proteinExistence type="inferred from homology"/>
<evidence type="ECO:0000256" key="1">
    <source>
        <dbReference type="ARBA" id="ARBA00022428"/>
    </source>
</evidence>
<keyword evidence="2 3" id="KW-0456">Lyase</keyword>
<dbReference type="PANTHER" id="PTHR42916">
    <property type="entry name" value="2-SUCCINYL-5-ENOLPYRUVYL-6-HYDROXY-3-CYCLOHEXENE-1-CARBOXYLATE SYNTHASE"/>
    <property type="match status" value="1"/>
</dbReference>
<keyword evidence="6" id="KW-1185">Reference proteome</keyword>
<comment type="pathway">
    <text evidence="3">Quinol/quinone metabolism; menaquinone biosynthesis.</text>
</comment>
<comment type="similarity">
    <text evidence="3">Belongs to the AB hydrolase superfamily. MenH family.</text>
</comment>
<protein>
    <recommendedName>
        <fullName evidence="3">Putative 2-succinyl-6-hydroxy-2,4-cyclohexadiene-1-carboxylate synthase</fullName>
        <shortName evidence="3">SHCHC synthase</shortName>
        <ecNumber evidence="3">4.2.99.20</ecNumber>
    </recommendedName>
</protein>
<dbReference type="NCBIfam" id="TIGR03695">
    <property type="entry name" value="menH_SHCHC"/>
    <property type="match status" value="1"/>
</dbReference>
<evidence type="ECO:0000256" key="2">
    <source>
        <dbReference type="ARBA" id="ARBA00023239"/>
    </source>
</evidence>
<comment type="pathway">
    <text evidence="3">Quinol/quinone metabolism; 1,4-dihydroxy-2-naphthoate biosynthesis; 1,4-dihydroxy-2-naphthoate from chorismate: step 3/7.</text>
</comment>
<dbReference type="PANTHER" id="PTHR42916:SF1">
    <property type="entry name" value="PROTEIN PHYLLO, CHLOROPLASTIC"/>
    <property type="match status" value="1"/>
</dbReference>
<evidence type="ECO:0000256" key="3">
    <source>
        <dbReference type="HAMAP-Rule" id="MF_01660"/>
    </source>
</evidence>
<dbReference type="HAMAP" id="MF_01660">
    <property type="entry name" value="MenH"/>
    <property type="match status" value="1"/>
</dbReference>
<dbReference type="GeneID" id="69552287"/>
<dbReference type="InterPro" id="IPR000073">
    <property type="entry name" value="AB_hydrolase_1"/>
</dbReference>
<comment type="subunit">
    <text evidence="3">Monomer.</text>
</comment>
<comment type="function">
    <text evidence="3">Catalyzes a proton abstraction reaction that results in 2,5-elimination of pyruvate from 2-succinyl-5-enolpyruvyl-6-hydroxy-3-cyclohexene-1-carboxylate (SEPHCHC) and the formation of 2-succinyl-6-hydroxy-2,4-cyclohexadiene-1-carboxylate (SHCHC).</text>
</comment>
<dbReference type="InterPro" id="IPR022485">
    <property type="entry name" value="SHCHC_synthase_MenH"/>
</dbReference>
<comment type="catalytic activity">
    <reaction evidence="3">
        <text>5-enolpyruvoyl-6-hydroxy-2-succinyl-cyclohex-3-ene-1-carboxylate = (1R,6R)-6-hydroxy-2-succinyl-cyclohexa-2,4-diene-1-carboxylate + pyruvate</text>
        <dbReference type="Rhea" id="RHEA:25597"/>
        <dbReference type="ChEBI" id="CHEBI:15361"/>
        <dbReference type="ChEBI" id="CHEBI:58689"/>
        <dbReference type="ChEBI" id="CHEBI:58818"/>
        <dbReference type="EC" id="4.2.99.20"/>
    </reaction>
</comment>
<feature type="domain" description="AB hydrolase-1" evidence="4">
    <location>
        <begin position="18"/>
        <end position="248"/>
    </location>
</feature>
<gene>
    <name evidence="3 5" type="primary">menH</name>
    <name evidence="5" type="ORF">I6H43_13385</name>
</gene>